<dbReference type="GO" id="GO:0005524">
    <property type="term" value="F:ATP binding"/>
    <property type="evidence" value="ECO:0007669"/>
    <property type="project" value="UniProtKB-KW"/>
</dbReference>
<evidence type="ECO:0000256" key="1">
    <source>
        <dbReference type="ARBA" id="ARBA00022737"/>
    </source>
</evidence>
<dbReference type="CDD" id="cd03221">
    <property type="entry name" value="ABCF_EF-3"/>
    <property type="match status" value="2"/>
</dbReference>
<dbReference type="SMART" id="SM00382">
    <property type="entry name" value="AAA"/>
    <property type="match status" value="2"/>
</dbReference>
<evidence type="ECO:0000256" key="3">
    <source>
        <dbReference type="ARBA" id="ARBA00022840"/>
    </source>
</evidence>
<dbReference type="PROSITE" id="PS00211">
    <property type="entry name" value="ABC_TRANSPORTER_1"/>
    <property type="match status" value="1"/>
</dbReference>
<evidence type="ECO:0000259" key="5">
    <source>
        <dbReference type="PROSITE" id="PS50893"/>
    </source>
</evidence>
<evidence type="ECO:0000313" key="6">
    <source>
        <dbReference type="EMBL" id="KTB64992.1"/>
    </source>
</evidence>
<proteinExistence type="predicted"/>
<keyword evidence="2" id="KW-0547">Nucleotide-binding</keyword>
<dbReference type="Gene3D" id="3.40.50.300">
    <property type="entry name" value="P-loop containing nucleotide triphosphate hydrolases"/>
    <property type="match status" value="2"/>
</dbReference>
<gene>
    <name evidence="6" type="ORF">AO063_23530</name>
</gene>
<dbReference type="Pfam" id="PF00005">
    <property type="entry name" value="ABC_tran"/>
    <property type="match status" value="2"/>
</dbReference>
<feature type="region of interest" description="Disordered" evidence="4">
    <location>
        <begin position="254"/>
        <end position="280"/>
    </location>
</feature>
<dbReference type="FunFam" id="3.40.50.300:FF:001320">
    <property type="entry name" value="Heme ABC transporter ATP-binding protein"/>
    <property type="match status" value="1"/>
</dbReference>
<dbReference type="InterPro" id="IPR027417">
    <property type="entry name" value="P-loop_NTPase"/>
</dbReference>
<evidence type="ECO:0000256" key="2">
    <source>
        <dbReference type="ARBA" id="ARBA00022741"/>
    </source>
</evidence>
<evidence type="ECO:0000256" key="4">
    <source>
        <dbReference type="SAM" id="MobiDB-lite"/>
    </source>
</evidence>
<organism evidence="6 7">
    <name type="scientific">Pseudomonas fluorescens ICMP 11288</name>
    <dbReference type="NCBI Taxonomy" id="1198309"/>
    <lineage>
        <taxon>Bacteria</taxon>
        <taxon>Pseudomonadati</taxon>
        <taxon>Pseudomonadota</taxon>
        <taxon>Gammaproteobacteria</taxon>
        <taxon>Pseudomonadales</taxon>
        <taxon>Pseudomonadaceae</taxon>
        <taxon>Pseudomonas</taxon>
    </lineage>
</organism>
<dbReference type="AlphaFoldDB" id="A0A0W0HVT1"/>
<comment type="caution">
    <text evidence="6">The sequence shown here is derived from an EMBL/GenBank/DDBJ whole genome shotgun (WGS) entry which is preliminary data.</text>
</comment>
<name>A0A0W0HVT1_PSEFL</name>
<dbReference type="InterPro" id="IPR017871">
    <property type="entry name" value="ABC_transporter-like_CS"/>
</dbReference>
<feature type="domain" description="ABC transporter" evidence="5">
    <location>
        <begin position="11"/>
        <end position="243"/>
    </location>
</feature>
<evidence type="ECO:0000313" key="7">
    <source>
        <dbReference type="Proteomes" id="UP000054197"/>
    </source>
</evidence>
<dbReference type="SUPFAM" id="SSF52540">
    <property type="entry name" value="P-loop containing nucleoside triphosphate hydrolases"/>
    <property type="match status" value="2"/>
</dbReference>
<accession>A0A0W0HVT1</accession>
<reference evidence="6 7" key="1">
    <citation type="submission" date="2015-09" db="EMBL/GenBank/DDBJ databases">
        <title>Genome sequence of ICMP 11288.</title>
        <authorList>
            <person name="Visnovsky S."/>
            <person name="Lu A."/>
            <person name="Panda P."/>
            <person name="Pitman A."/>
        </authorList>
    </citation>
    <scope>NUCLEOTIDE SEQUENCE [LARGE SCALE GENOMIC DNA]</scope>
    <source>
        <strain evidence="6 7">ICMP 11288</strain>
    </source>
</reference>
<dbReference type="PANTHER" id="PTHR19211">
    <property type="entry name" value="ATP-BINDING TRANSPORT PROTEIN-RELATED"/>
    <property type="match status" value="1"/>
</dbReference>
<dbReference type="GO" id="GO:0016887">
    <property type="term" value="F:ATP hydrolysis activity"/>
    <property type="evidence" value="ECO:0007669"/>
    <property type="project" value="InterPro"/>
</dbReference>
<dbReference type="PROSITE" id="PS50893">
    <property type="entry name" value="ABC_TRANSPORTER_2"/>
    <property type="match status" value="2"/>
</dbReference>
<sequence length="544" mass="59339">MTDVKRLPVLVSLQHVCFQFANGETLLDDLTLSIDYTPTGIVGRNGRGKSILAKLLAGVLAPSSGTLDGKARVAYVAQSLTLQAGQSLAQITGTAQALAALERMARGEARAGDLELIDDRWDLAERLRAALDDAGLHALGFDAPANQLSGGQLARVAVIGALLAAPDLLVLDEPTNHLDSHGREWLLRVLLEWRGGLVVVSHDRQLLNTLARIVELSPLGMRVYGGNYDAYRQQRDTEQHAAAMALEHARLQRSRERKRLQKDHDSLQRNAARSRKHAETANVDRFTKARWKGAAKEVVSTARSAHHAYKHELDGQVRQAYARVVDETPTLLALPGSALPNGRHVLTLEHAQLPWLDPHQPATYLTLNLTGPVRVAVRGPNGCGKSTLLKLLAGQWQAVSGACTVSIPAAYIDQHLALLTDERSIVEQLNLLDTPLAEAELRTRLALLQLDALRVTQPTGQLSGGERLKAAMAIALWRDSPAQLLLLDEPTNHLDLESVLAFEQALRGFSGAIVAVSHDEAFIQAIRPTHHLIWQPSGWRLESV</sequence>
<dbReference type="PANTHER" id="PTHR19211:SF6">
    <property type="entry name" value="BLL7188 PROTEIN"/>
    <property type="match status" value="1"/>
</dbReference>
<feature type="domain" description="ABC transporter" evidence="5">
    <location>
        <begin position="346"/>
        <end position="544"/>
    </location>
</feature>
<keyword evidence="3 6" id="KW-0067">ATP-binding</keyword>
<protein>
    <submittedName>
        <fullName evidence="6">ABC transporter ATP-binding protein</fullName>
    </submittedName>
</protein>
<dbReference type="Proteomes" id="UP000054197">
    <property type="component" value="Unassembled WGS sequence"/>
</dbReference>
<dbReference type="InterPro" id="IPR003593">
    <property type="entry name" value="AAA+_ATPase"/>
</dbReference>
<dbReference type="InterPro" id="IPR050611">
    <property type="entry name" value="ABCF"/>
</dbReference>
<dbReference type="InterPro" id="IPR003439">
    <property type="entry name" value="ABC_transporter-like_ATP-bd"/>
</dbReference>
<dbReference type="RefSeq" id="WP_058420355.1">
    <property type="nucleotide sequence ID" value="NZ_LKEF01000019.1"/>
</dbReference>
<keyword evidence="1" id="KW-0677">Repeat</keyword>
<dbReference type="EMBL" id="LKEF01000019">
    <property type="protein sequence ID" value="KTB64992.1"/>
    <property type="molecule type" value="Genomic_DNA"/>
</dbReference>